<proteinExistence type="predicted"/>
<gene>
    <name evidence="1" type="ORF">N3K66_001580</name>
</gene>
<accession>A0ACC0VF15</accession>
<evidence type="ECO:0000313" key="2">
    <source>
        <dbReference type="Proteomes" id="UP001163324"/>
    </source>
</evidence>
<protein>
    <submittedName>
        <fullName evidence="1">Uncharacterized protein</fullName>
    </submittedName>
</protein>
<dbReference type="Proteomes" id="UP001163324">
    <property type="component" value="Chromosome 1"/>
</dbReference>
<reference evidence="1" key="1">
    <citation type="submission" date="2022-10" db="EMBL/GenBank/DDBJ databases">
        <title>Complete Genome of Trichothecium roseum strain YXFP-22015, a Plant Pathogen Isolated from Citrus.</title>
        <authorList>
            <person name="Wang Y."/>
            <person name="Zhu L."/>
        </authorList>
    </citation>
    <scope>NUCLEOTIDE SEQUENCE</scope>
    <source>
        <strain evidence="1">YXFP-22015</strain>
    </source>
</reference>
<dbReference type="EMBL" id="CM047940">
    <property type="protein sequence ID" value="KAI9905051.1"/>
    <property type="molecule type" value="Genomic_DNA"/>
</dbReference>
<keyword evidence="2" id="KW-1185">Reference proteome</keyword>
<organism evidence="1 2">
    <name type="scientific">Trichothecium roseum</name>
    <dbReference type="NCBI Taxonomy" id="47278"/>
    <lineage>
        <taxon>Eukaryota</taxon>
        <taxon>Fungi</taxon>
        <taxon>Dikarya</taxon>
        <taxon>Ascomycota</taxon>
        <taxon>Pezizomycotina</taxon>
        <taxon>Sordariomycetes</taxon>
        <taxon>Hypocreomycetidae</taxon>
        <taxon>Hypocreales</taxon>
        <taxon>Hypocreales incertae sedis</taxon>
        <taxon>Trichothecium</taxon>
    </lineage>
</organism>
<comment type="caution">
    <text evidence="1">The sequence shown here is derived from an EMBL/GenBank/DDBJ whole genome shotgun (WGS) entry which is preliminary data.</text>
</comment>
<name>A0ACC0VF15_9HYPO</name>
<evidence type="ECO:0000313" key="1">
    <source>
        <dbReference type="EMBL" id="KAI9905051.1"/>
    </source>
</evidence>
<sequence length="345" mass="36068">MSNQMSLTLHSGLSSPQQPFTMAVLGCGTMGIAILHGILTSLAEIHGPKPLQTPSGTSTPQDNLPERLPSRFIACVRSSESAKRVKQSLWEHSASLKVVRGENISAINQSEVVILACRPNGVKALLSEPGMAKALHGKLLVSVCAGITTEHIEEALHGAIPQKDPEEDGRCRIVRAMCNTAALIRESMTVIAATEPPLPPPTQALITWIFKRIGDVIFLPAHNMNASTALCGSGPAFFSLMLEAAVDGAIAMGLPRPEALKMATQTMRGTAGLVQHGEPPAMLREKTCIAGGCTIGGVMVLEEGRARGTISRAVREATAIASGLGQGGQGVDGAGYSPSLGGAWY</sequence>